<dbReference type="Gene3D" id="3.90.70.10">
    <property type="entry name" value="Cysteine proteinases"/>
    <property type="match status" value="1"/>
</dbReference>
<accession>A0A939B7W7</accession>
<dbReference type="RefSeq" id="WP_205104715.1">
    <property type="nucleotide sequence ID" value="NZ_JACJJG010000036.1"/>
</dbReference>
<dbReference type="EMBL" id="JACJJG010000036">
    <property type="protein sequence ID" value="MBM6673798.1"/>
    <property type="molecule type" value="Genomic_DNA"/>
</dbReference>
<name>A0A939B7W7_9BACT</name>
<dbReference type="AlphaFoldDB" id="A0A939B7W7"/>
<evidence type="ECO:0000313" key="2">
    <source>
        <dbReference type="EMBL" id="MBM6673798.1"/>
    </source>
</evidence>
<reference evidence="2" key="1">
    <citation type="submission" date="2020-08" db="EMBL/GenBank/DDBJ databases">
        <authorList>
            <person name="Cejkova D."/>
            <person name="Kubasova T."/>
            <person name="Jahodarova E."/>
            <person name="Rychlik I."/>
        </authorList>
    </citation>
    <scope>NUCLEOTIDE SEQUENCE</scope>
    <source>
        <strain evidence="2">An824</strain>
    </source>
</reference>
<feature type="domain" description="Peptidase C39-like" evidence="1">
    <location>
        <begin position="107"/>
        <end position="241"/>
    </location>
</feature>
<dbReference type="Proteomes" id="UP000706891">
    <property type="component" value="Unassembled WGS sequence"/>
</dbReference>
<keyword evidence="3" id="KW-1185">Reference proteome</keyword>
<organism evidence="2 3">
    <name type="scientific">Marseilla massiliensis</name>
    <dbReference type="NCBI Taxonomy" id="1841864"/>
    <lineage>
        <taxon>Bacteria</taxon>
        <taxon>Pseudomonadati</taxon>
        <taxon>Bacteroidota</taxon>
        <taxon>Bacteroidia</taxon>
        <taxon>Bacteroidales</taxon>
        <taxon>Prevotellaceae</taxon>
        <taxon>Marseilla</taxon>
    </lineage>
</organism>
<proteinExistence type="predicted"/>
<comment type="caution">
    <text evidence="2">The sequence shown here is derived from an EMBL/GenBank/DDBJ whole genome shotgun (WGS) entry which is preliminary data.</text>
</comment>
<evidence type="ECO:0000313" key="3">
    <source>
        <dbReference type="Proteomes" id="UP000706891"/>
    </source>
</evidence>
<protein>
    <recommendedName>
        <fullName evidence="1">Peptidase C39-like domain-containing protein</fullName>
    </recommendedName>
</protein>
<gene>
    <name evidence="2" type="ORF">H6A34_07910</name>
</gene>
<reference evidence="2" key="2">
    <citation type="journal article" date="2021" name="Sci. Rep.">
        <title>The distribution of antibiotic resistance genes in chicken gut microbiota commensals.</title>
        <authorList>
            <person name="Juricova H."/>
            <person name="Matiasovicova J."/>
            <person name="Kubasova T."/>
            <person name="Cejkova D."/>
            <person name="Rychlik I."/>
        </authorList>
    </citation>
    <scope>NUCLEOTIDE SEQUENCE</scope>
    <source>
        <strain evidence="2">An824</strain>
    </source>
</reference>
<sequence length="271" mass="29891">MDKKMYPISIERFAAYLDGNLDSKDMRDVFIQIHGDDVLQQIAEQNVAVDKDMNNAFYESRNEISLDDIEIPQIVSEGSDINMLDEFYHEKGAENMSLGQLTADDIQQKYPDTCAIKSQQIILESNDIEVSEDELVAESIENGWYAPGQGGTSPVDVGNLLENHGMTVSRFIHASIDDIAAALAQGRHVIVGVDSGELWNSGTWETFEDFLNSSGADHALIVSGIQVNPLTAEREVVLTDPGTGEVAHTYTIDQFLDAWGDSDNFMVIANI</sequence>
<dbReference type="Pfam" id="PF13529">
    <property type="entry name" value="Peptidase_C39_2"/>
    <property type="match status" value="1"/>
</dbReference>
<dbReference type="InterPro" id="IPR039564">
    <property type="entry name" value="Peptidase_C39-like"/>
</dbReference>
<evidence type="ECO:0000259" key="1">
    <source>
        <dbReference type="Pfam" id="PF13529"/>
    </source>
</evidence>